<dbReference type="Pfam" id="PF01494">
    <property type="entry name" value="FAD_binding_3"/>
    <property type="match status" value="1"/>
</dbReference>
<dbReference type="PRINTS" id="PR00420">
    <property type="entry name" value="RNGMNOXGNASE"/>
</dbReference>
<dbReference type="PANTHER" id="PTHR13789:SF268">
    <property type="entry name" value="5-METHYLPHENAZINE-1-CARBOXYLATE 1-MONOOXYGENASE"/>
    <property type="match status" value="1"/>
</dbReference>
<gene>
    <name evidence="4" type="ORF">C0Z18_07135</name>
</gene>
<keyword evidence="5" id="KW-1185">Reference proteome</keyword>
<dbReference type="Gene3D" id="3.50.50.60">
    <property type="entry name" value="FAD/NAD(P)-binding domain"/>
    <property type="match status" value="1"/>
</dbReference>
<proteinExistence type="predicted"/>
<dbReference type="InterPro" id="IPR050493">
    <property type="entry name" value="FAD-dep_Monooxygenase_BioMet"/>
</dbReference>
<keyword evidence="1" id="KW-0560">Oxidoreductase</keyword>
<dbReference type="RefSeq" id="WP_102644690.1">
    <property type="nucleotide sequence ID" value="NZ_PNYA01000005.1"/>
</dbReference>
<dbReference type="InterPro" id="IPR036188">
    <property type="entry name" value="FAD/NAD-bd_sf"/>
</dbReference>
<evidence type="ECO:0000313" key="4">
    <source>
        <dbReference type="EMBL" id="PMS21624.1"/>
    </source>
</evidence>
<sequence length="415" mass="45690">MTVTIDTEFLIAGAGIGGLTAALSLHAHGVHDLLIIEAAKRIRPLGVGINIQPAAVAELYALGLNRSMERSGIKTERVAHLDEKGKLLWSEARGLPSGSPYPQISIHRGVLEMFLLRAVKARLGQHAVRTGTRLVSFHEDGDRIVVVAIDQSTGNEVRFRAKGLIGADGIHSAVRAQLKGDGNAVKRTPITMWRGVTQCERFLDGRTMIVANDVYSTRLIAYPISSEHEKRGTALVNWVCMVSADTRVRLDRPDWSETGKLEDILPFFSHWRFDWLDIDALLSGSNTILQYPMVDRDPLDRWGQGRVTLLGDAAHLMYPVGANGASQAILDASALAFEISSRKDVEAAFTHYENARRPVTSKIVLENRLRDRTERTLAVSSSNDGEKAIVVEGMVSRYKQNVETQKAHQSSTEGQ</sequence>
<dbReference type="SUPFAM" id="SSF54373">
    <property type="entry name" value="FAD-linked reductases, C-terminal domain"/>
    <property type="match status" value="1"/>
</dbReference>
<reference evidence="4 5" key="1">
    <citation type="submission" date="2018-01" db="EMBL/GenBank/DDBJ databases">
        <title>Whole genome analyses suggest that Burkholderia sensu lato contains two further novel genera in the rhizoxinica-symbiotica group Mycetohabitans gen. nov., and Trinickia gen. nov.: implications for the evolution of diazotrophy and nodulation in the Burkholderiaceae.</title>
        <authorList>
            <person name="Estrada-de los Santos P."/>
            <person name="Palmer M."/>
            <person name="Chavez-Ramirez B."/>
            <person name="Beukes C."/>
            <person name="Steenkamp E.T."/>
            <person name="Hirsch A.M."/>
            <person name="Manyaka P."/>
            <person name="Maluk M."/>
            <person name="Lafos M."/>
            <person name="Crook M."/>
            <person name="Gross E."/>
            <person name="Simon M.F."/>
            <person name="Bueno dos Reis Junior F."/>
            <person name="Poole P.S."/>
            <person name="Venter S.N."/>
            <person name="James E.K."/>
        </authorList>
    </citation>
    <scope>NUCLEOTIDE SEQUENCE [LARGE SCALE GENOMIC DNA]</scope>
    <source>
        <strain evidence="4 5">GIMN1.004</strain>
    </source>
</reference>
<dbReference type="OrthoDB" id="5487740at2"/>
<keyword evidence="2" id="KW-0503">Monooxygenase</keyword>
<accession>A0A2N7VWU0</accession>
<organism evidence="4 5">
    <name type="scientific">Trinickia dabaoshanensis</name>
    <dbReference type="NCBI Taxonomy" id="564714"/>
    <lineage>
        <taxon>Bacteria</taxon>
        <taxon>Pseudomonadati</taxon>
        <taxon>Pseudomonadota</taxon>
        <taxon>Betaproteobacteria</taxon>
        <taxon>Burkholderiales</taxon>
        <taxon>Burkholderiaceae</taxon>
        <taxon>Trinickia</taxon>
    </lineage>
</organism>
<name>A0A2N7VWU0_9BURK</name>
<dbReference type="PANTHER" id="PTHR13789">
    <property type="entry name" value="MONOOXYGENASE"/>
    <property type="match status" value="1"/>
</dbReference>
<dbReference type="SMR" id="A0A2N7VWU0"/>
<dbReference type="GO" id="GO:0004497">
    <property type="term" value="F:monooxygenase activity"/>
    <property type="evidence" value="ECO:0007669"/>
    <property type="project" value="UniProtKB-KW"/>
</dbReference>
<evidence type="ECO:0000256" key="1">
    <source>
        <dbReference type="ARBA" id="ARBA00023002"/>
    </source>
</evidence>
<dbReference type="GO" id="GO:0071949">
    <property type="term" value="F:FAD binding"/>
    <property type="evidence" value="ECO:0007669"/>
    <property type="project" value="InterPro"/>
</dbReference>
<comment type="caution">
    <text evidence="4">The sequence shown here is derived from an EMBL/GenBank/DDBJ whole genome shotgun (WGS) entry which is preliminary data.</text>
</comment>
<dbReference type="NCBIfam" id="NF005720">
    <property type="entry name" value="PRK07538.1"/>
    <property type="match status" value="1"/>
</dbReference>
<dbReference type="AlphaFoldDB" id="A0A2N7VWU0"/>
<evidence type="ECO:0000313" key="5">
    <source>
        <dbReference type="Proteomes" id="UP000235616"/>
    </source>
</evidence>
<evidence type="ECO:0000259" key="3">
    <source>
        <dbReference type="Pfam" id="PF01494"/>
    </source>
</evidence>
<dbReference type="Proteomes" id="UP000235616">
    <property type="component" value="Unassembled WGS sequence"/>
</dbReference>
<feature type="domain" description="FAD-binding" evidence="3">
    <location>
        <begin position="6"/>
        <end position="364"/>
    </location>
</feature>
<evidence type="ECO:0000256" key="2">
    <source>
        <dbReference type="ARBA" id="ARBA00023033"/>
    </source>
</evidence>
<dbReference type="Gene3D" id="3.30.9.30">
    <property type="match status" value="1"/>
</dbReference>
<protein>
    <submittedName>
        <fullName evidence="4">Flavin-dependent oxidoreductase</fullName>
    </submittedName>
</protein>
<dbReference type="InterPro" id="IPR002938">
    <property type="entry name" value="FAD-bd"/>
</dbReference>
<dbReference type="EMBL" id="PNYA01000005">
    <property type="protein sequence ID" value="PMS21624.1"/>
    <property type="molecule type" value="Genomic_DNA"/>
</dbReference>
<dbReference type="SUPFAM" id="SSF51905">
    <property type="entry name" value="FAD/NAD(P)-binding domain"/>
    <property type="match status" value="1"/>
</dbReference>